<gene>
    <name evidence="2" type="ORF">TrCOL_g12558</name>
</gene>
<evidence type="ECO:0000313" key="2">
    <source>
        <dbReference type="EMBL" id="GMI49196.1"/>
    </source>
</evidence>
<keyword evidence="1" id="KW-0812">Transmembrane</keyword>
<name>A0A9W7LGJ2_9STRA</name>
<keyword evidence="3" id="KW-1185">Reference proteome</keyword>
<evidence type="ECO:0008006" key="4">
    <source>
        <dbReference type="Google" id="ProtNLM"/>
    </source>
</evidence>
<protein>
    <recommendedName>
        <fullName evidence="4">AB hydrolase-1 domain-containing protein</fullName>
    </recommendedName>
</protein>
<dbReference type="SUPFAM" id="SSF53474">
    <property type="entry name" value="alpha/beta-Hydrolases"/>
    <property type="match status" value="1"/>
</dbReference>
<dbReference type="InterPro" id="IPR029058">
    <property type="entry name" value="AB_hydrolase_fold"/>
</dbReference>
<evidence type="ECO:0000313" key="3">
    <source>
        <dbReference type="Proteomes" id="UP001165065"/>
    </source>
</evidence>
<comment type="caution">
    <text evidence="2">The sequence shown here is derived from an EMBL/GenBank/DDBJ whole genome shotgun (WGS) entry which is preliminary data.</text>
</comment>
<organism evidence="2 3">
    <name type="scientific">Triparma columacea</name>
    <dbReference type="NCBI Taxonomy" id="722753"/>
    <lineage>
        <taxon>Eukaryota</taxon>
        <taxon>Sar</taxon>
        <taxon>Stramenopiles</taxon>
        <taxon>Ochrophyta</taxon>
        <taxon>Bolidophyceae</taxon>
        <taxon>Parmales</taxon>
        <taxon>Triparmaceae</taxon>
        <taxon>Triparma</taxon>
    </lineage>
</organism>
<dbReference type="PANTHER" id="PTHR37471:SF1">
    <property type="entry name" value="AB HYDROLASE-1 DOMAIN-CONTAINING PROTEIN"/>
    <property type="match status" value="1"/>
</dbReference>
<accession>A0A9W7LGJ2</accession>
<sequence length="408" mass="46562">MSAQYSEPLPYPKRQKVFIKRILTRLEKIYSPEDTVAVKKFLSGWCLGANFEDIRKGNIVKFLSWAMYAKKDADLEKDEREEIEDFFVYLKRKHGITLSPGYNYTVRCATLSLDPVHFLPRPILVYISIQCLEIVKFAVLTLLGFSKLTASNGLAYYYRPSSSSTPPREPSQQPLVFFHGIAPCGCLFYIPMVLFGLVRSSPRAVFFFENQAVAMTMTMKVLSEFEVVDGVAEALDMHCGRRVKMCLVGHSLGSCPVTWIARSLPDKIGAIMLLDPVTLFLSHPAVAVNFVYKRHFTNIFEWIIYLGASSELFIAHYLKRHFWWYRNELWLEELPKNIQVIVALSREDEIVDSSLCEFGLNNQKRLGDIGNNVSLLMFEGGHAVMIGMPATWRRLSAELKAVETGKRE</sequence>
<dbReference type="AlphaFoldDB" id="A0A9W7LGJ2"/>
<keyword evidence="1" id="KW-1133">Transmembrane helix</keyword>
<proteinExistence type="predicted"/>
<evidence type="ECO:0000256" key="1">
    <source>
        <dbReference type="SAM" id="Phobius"/>
    </source>
</evidence>
<feature type="transmembrane region" description="Helical" evidence="1">
    <location>
        <begin position="177"/>
        <end position="198"/>
    </location>
</feature>
<keyword evidence="1" id="KW-0472">Membrane</keyword>
<dbReference type="Gene3D" id="3.40.50.1820">
    <property type="entry name" value="alpha/beta hydrolase"/>
    <property type="match status" value="1"/>
</dbReference>
<dbReference type="OrthoDB" id="6431331at2759"/>
<dbReference type="EMBL" id="BRYA01000476">
    <property type="protein sequence ID" value="GMI49196.1"/>
    <property type="molecule type" value="Genomic_DNA"/>
</dbReference>
<dbReference type="Proteomes" id="UP001165065">
    <property type="component" value="Unassembled WGS sequence"/>
</dbReference>
<dbReference type="PANTHER" id="PTHR37471">
    <property type="entry name" value="UNNAMED PRODUCT"/>
    <property type="match status" value="1"/>
</dbReference>
<reference evidence="3" key="1">
    <citation type="journal article" date="2023" name="Commun. Biol.">
        <title>Genome analysis of Parmales, the sister group of diatoms, reveals the evolutionary specialization of diatoms from phago-mixotrophs to photoautotrophs.</title>
        <authorList>
            <person name="Ban H."/>
            <person name="Sato S."/>
            <person name="Yoshikawa S."/>
            <person name="Yamada K."/>
            <person name="Nakamura Y."/>
            <person name="Ichinomiya M."/>
            <person name="Sato N."/>
            <person name="Blanc-Mathieu R."/>
            <person name="Endo H."/>
            <person name="Kuwata A."/>
            <person name="Ogata H."/>
        </authorList>
    </citation>
    <scope>NUCLEOTIDE SEQUENCE [LARGE SCALE GENOMIC DNA]</scope>
</reference>